<accession>A0A840EM92</accession>
<dbReference type="EMBL" id="JACIFO010000002">
    <property type="protein sequence ID" value="MBB4118235.1"/>
    <property type="molecule type" value="Genomic_DNA"/>
</dbReference>
<feature type="chain" id="PRO_5032620367" description="DUF3078 domain-containing protein" evidence="1">
    <location>
        <begin position="20"/>
        <end position="303"/>
    </location>
</feature>
<evidence type="ECO:0000313" key="3">
    <source>
        <dbReference type="Proteomes" id="UP000553034"/>
    </source>
</evidence>
<dbReference type="InterPro" id="IPR021428">
    <property type="entry name" value="DUF3078"/>
</dbReference>
<proteinExistence type="predicted"/>
<dbReference type="Pfam" id="PF11276">
    <property type="entry name" value="DUF3078"/>
    <property type="match status" value="1"/>
</dbReference>
<evidence type="ECO:0000313" key="2">
    <source>
        <dbReference type="EMBL" id="MBB4118235.1"/>
    </source>
</evidence>
<keyword evidence="1" id="KW-0732">Signal</keyword>
<dbReference type="AlphaFoldDB" id="A0A840EM92"/>
<organism evidence="2 3">
    <name type="scientific">Mesonia hippocampi</name>
    <dbReference type="NCBI Taxonomy" id="1628250"/>
    <lineage>
        <taxon>Bacteria</taxon>
        <taxon>Pseudomonadati</taxon>
        <taxon>Bacteroidota</taxon>
        <taxon>Flavobacteriia</taxon>
        <taxon>Flavobacteriales</taxon>
        <taxon>Flavobacteriaceae</taxon>
        <taxon>Mesonia</taxon>
    </lineage>
</organism>
<name>A0A840EM92_9FLAO</name>
<reference evidence="2 3" key="1">
    <citation type="submission" date="2020-08" db="EMBL/GenBank/DDBJ databases">
        <title>Genomic Encyclopedia of Type Strains, Phase IV (KMG-IV): sequencing the most valuable type-strain genomes for metagenomic binning, comparative biology and taxonomic classification.</title>
        <authorList>
            <person name="Goeker M."/>
        </authorList>
    </citation>
    <scope>NUCLEOTIDE SEQUENCE [LARGE SCALE GENOMIC DNA]</scope>
    <source>
        <strain evidence="2 3">DSM 29568</strain>
    </source>
</reference>
<dbReference type="RefSeq" id="WP_183476025.1">
    <property type="nucleotide sequence ID" value="NZ_JACIFO010000002.1"/>
</dbReference>
<comment type="caution">
    <text evidence="2">The sequence shown here is derived from an EMBL/GenBank/DDBJ whole genome shotgun (WGS) entry which is preliminary data.</text>
</comment>
<evidence type="ECO:0000256" key="1">
    <source>
        <dbReference type="SAM" id="SignalP"/>
    </source>
</evidence>
<protein>
    <recommendedName>
        <fullName evidence="4">DUF3078 domain-containing protein</fullName>
    </recommendedName>
</protein>
<keyword evidence="3" id="KW-1185">Reference proteome</keyword>
<sequence>MRKLLLAVVLTVQAGFLFAQEDKGKTEKKEGWKGSGTFQVLFNQAAFNAEWQGGGSSNYAGNISISYDLNYSKGRLTWDNKFLGDYGMTKIKDEDWSRKTNDRLELNSVVGYKLNKETKWSYSFFLNFRTQFAQGYEYDDTYPDGRKKYTEFMSPGYLQFGPGMLWKDSENLKVNVSPATARMIFVSDRFTGENNVLTGDPYVDGDYFGIDKGETFRFEFGASVSGYYKFKLADNVSMENMLALYSNYLDKPQNIDLNYTMNLNMKVNKHLSANFIFQTIYDDNAVSGFQVREVLGVGFNYAL</sequence>
<evidence type="ECO:0008006" key="4">
    <source>
        <dbReference type="Google" id="ProtNLM"/>
    </source>
</evidence>
<feature type="signal peptide" evidence="1">
    <location>
        <begin position="1"/>
        <end position="19"/>
    </location>
</feature>
<dbReference type="Proteomes" id="UP000553034">
    <property type="component" value="Unassembled WGS sequence"/>
</dbReference>
<gene>
    <name evidence="2" type="ORF">GGR32_000509</name>
</gene>